<sequence>MLFFASQLRHDRIRKKVVNRKCKPFSILKQRLQRTEITTVKKQPPQKLQLKYHAVSGVPILGHAKPSQSSKDFQPMFEVVVVLLVKGVPQTISILHPCEMYTTPEYEMPAGNVAKSYSL</sequence>
<reference evidence="1" key="1">
    <citation type="submission" date="2019-10" db="EMBL/GenBank/DDBJ databases">
        <authorList>
            <person name="Soares A.E.R."/>
            <person name="Aleixo A."/>
            <person name="Schneider P."/>
            <person name="Miyaki C.Y."/>
            <person name="Schneider M.P."/>
            <person name="Mello C."/>
            <person name="Vasconcelos A.T.R."/>
        </authorList>
    </citation>
    <scope>NUCLEOTIDE SEQUENCE</scope>
    <source>
        <tissue evidence="1">Muscle</tissue>
    </source>
</reference>
<organism evidence="1 2">
    <name type="scientific">Willisornis vidua</name>
    <name type="common">Xingu scale-backed antbird</name>
    <dbReference type="NCBI Taxonomy" id="1566151"/>
    <lineage>
        <taxon>Eukaryota</taxon>
        <taxon>Metazoa</taxon>
        <taxon>Chordata</taxon>
        <taxon>Craniata</taxon>
        <taxon>Vertebrata</taxon>
        <taxon>Euteleostomi</taxon>
        <taxon>Archelosauria</taxon>
        <taxon>Archosauria</taxon>
        <taxon>Dinosauria</taxon>
        <taxon>Saurischia</taxon>
        <taxon>Theropoda</taxon>
        <taxon>Coelurosauria</taxon>
        <taxon>Aves</taxon>
        <taxon>Neognathae</taxon>
        <taxon>Neoaves</taxon>
        <taxon>Telluraves</taxon>
        <taxon>Australaves</taxon>
        <taxon>Passeriformes</taxon>
        <taxon>Thamnophilidae</taxon>
        <taxon>Willisornis</taxon>
    </lineage>
</organism>
<keyword evidence="2" id="KW-1185">Reference proteome</keyword>
<comment type="caution">
    <text evidence="1">The sequence shown here is derived from an EMBL/GenBank/DDBJ whole genome shotgun (WGS) entry which is preliminary data.</text>
</comment>
<dbReference type="Proteomes" id="UP001145742">
    <property type="component" value="Unassembled WGS sequence"/>
</dbReference>
<dbReference type="EMBL" id="WHWB01034461">
    <property type="protein sequence ID" value="KAJ7409622.1"/>
    <property type="molecule type" value="Genomic_DNA"/>
</dbReference>
<accession>A0ABQ9CUR8</accession>
<protein>
    <submittedName>
        <fullName evidence="1">Uncharacterized protein</fullName>
    </submittedName>
</protein>
<evidence type="ECO:0000313" key="2">
    <source>
        <dbReference type="Proteomes" id="UP001145742"/>
    </source>
</evidence>
<evidence type="ECO:0000313" key="1">
    <source>
        <dbReference type="EMBL" id="KAJ7409622.1"/>
    </source>
</evidence>
<gene>
    <name evidence="1" type="ORF">WISP_113087</name>
</gene>
<name>A0ABQ9CUR8_9PASS</name>
<proteinExistence type="predicted"/>